<protein>
    <submittedName>
        <fullName evidence="1">HAD-IIA family hydrolase</fullName>
    </submittedName>
</protein>
<reference evidence="1 2" key="1">
    <citation type="submission" date="2023-12" db="EMBL/GenBank/DDBJ databases">
        <title>novel species in genus Nocarida.</title>
        <authorList>
            <person name="Li Z."/>
        </authorList>
    </citation>
    <scope>NUCLEOTIDE SEQUENCE [LARGE SCALE GENOMIC DNA]</scope>
    <source>
        <strain evidence="1 2">CDC186</strain>
    </source>
</reference>
<dbReference type="NCBIfam" id="TIGR01460">
    <property type="entry name" value="HAD-SF-IIA"/>
    <property type="match status" value="1"/>
</dbReference>
<dbReference type="InterPro" id="IPR006357">
    <property type="entry name" value="HAD-SF_hydro_IIA"/>
</dbReference>
<dbReference type="PANTHER" id="PTHR19288">
    <property type="entry name" value="4-NITROPHENYLPHOSPHATASE-RELATED"/>
    <property type="match status" value="1"/>
</dbReference>
<dbReference type="Gene3D" id="3.40.50.1000">
    <property type="entry name" value="HAD superfamily/HAD-like"/>
    <property type="match status" value="2"/>
</dbReference>
<dbReference type="GO" id="GO:0016787">
    <property type="term" value="F:hydrolase activity"/>
    <property type="evidence" value="ECO:0007669"/>
    <property type="project" value="UniProtKB-KW"/>
</dbReference>
<dbReference type="PANTHER" id="PTHR19288:SF46">
    <property type="entry name" value="HALOACID DEHALOGENASE-LIKE HYDROLASE DOMAIN-CONTAINING PROTEIN 2"/>
    <property type="match status" value="1"/>
</dbReference>
<name>A0ABU6B4F2_9NOCA</name>
<gene>
    <name evidence="1" type="ORF">U3653_31520</name>
</gene>
<proteinExistence type="predicted"/>
<evidence type="ECO:0000313" key="2">
    <source>
        <dbReference type="Proteomes" id="UP001348098"/>
    </source>
</evidence>
<evidence type="ECO:0000313" key="1">
    <source>
        <dbReference type="EMBL" id="MEB3514574.1"/>
    </source>
</evidence>
<comment type="caution">
    <text evidence="1">The sequence shown here is derived from an EMBL/GenBank/DDBJ whole genome shotgun (WGS) entry which is preliminary data.</text>
</comment>
<organism evidence="1 2">
    <name type="scientific">Nocardia implantans</name>
    <dbReference type="NCBI Taxonomy" id="3108168"/>
    <lineage>
        <taxon>Bacteria</taxon>
        <taxon>Bacillati</taxon>
        <taxon>Actinomycetota</taxon>
        <taxon>Actinomycetes</taxon>
        <taxon>Mycobacteriales</taxon>
        <taxon>Nocardiaceae</taxon>
        <taxon>Nocardia</taxon>
    </lineage>
</organism>
<keyword evidence="1" id="KW-0378">Hydrolase</keyword>
<dbReference type="Pfam" id="PF13242">
    <property type="entry name" value="Hydrolase_like"/>
    <property type="match status" value="1"/>
</dbReference>
<dbReference type="InterPro" id="IPR036412">
    <property type="entry name" value="HAD-like_sf"/>
</dbReference>
<dbReference type="RefSeq" id="WP_195080728.1">
    <property type="nucleotide sequence ID" value="NZ_JAYESH010000014.1"/>
</dbReference>
<keyword evidence="2" id="KW-1185">Reference proteome</keyword>
<dbReference type="Proteomes" id="UP001348098">
    <property type="component" value="Unassembled WGS sequence"/>
</dbReference>
<dbReference type="InterPro" id="IPR023214">
    <property type="entry name" value="HAD_sf"/>
</dbReference>
<sequence length="274" mass="28930">MPDRGRIRGVLYDIDGVLVTSWREIAGAAAAVRRIRESGLRRAFLTNTTSRTCAEIAKRLRDTDIEVDPAEIVTAARLTAEFVRERYPGAAVWVLNHGDIEADLAGLRLDERRPDVVVLGGAGAEFTHAALSRVVELMLDGVPVVAMHSGSTWATADGLRIDTGAYLPGLEAAGNARIEVVGKPAAPGFRTAAALMRLDPAQVVMIGDDLYSDVLAAQDAGLTGVLVRTGKFRPEVLASAERAPDHVIDSVADLPELLAGSAGAGESAVTDESE</sequence>
<accession>A0ABU6B4F2</accession>
<dbReference type="EMBL" id="JAYKYQ010000020">
    <property type="protein sequence ID" value="MEB3514574.1"/>
    <property type="molecule type" value="Genomic_DNA"/>
</dbReference>
<dbReference type="SUPFAM" id="SSF56784">
    <property type="entry name" value="HAD-like"/>
    <property type="match status" value="1"/>
</dbReference>
<dbReference type="Pfam" id="PF13344">
    <property type="entry name" value="Hydrolase_6"/>
    <property type="match status" value="1"/>
</dbReference>